<protein>
    <submittedName>
        <fullName evidence="1">ORF50</fullName>
    </submittedName>
</protein>
<organism evidence="1">
    <name type="scientific">White spot syndrome virus</name>
    <dbReference type="NCBI Taxonomy" id="342409"/>
    <lineage>
        <taxon>Viruses</taxon>
        <taxon>Viruses incertae sedis</taxon>
        <taxon>Naldaviricetes</taxon>
        <taxon>Nimaviridae</taxon>
        <taxon>Whispovirus</taxon>
    </lineage>
</organism>
<accession>A0A2D3I6U0</accession>
<reference evidence="1" key="1">
    <citation type="journal article" date="2018" name="Aquaculture">
        <title>Complete genome sequence of a white spot syndrome virus associated with a disease incursion in Australia.</title>
        <authorList>
            <person name="Oakey J."/>
            <person name="Smith C.S."/>
        </authorList>
    </citation>
    <scope>NUCLEOTIDE SEQUENCE [LARGE SCALE GENOMIC DNA]</scope>
    <source>
        <strain evidence="1">WSSV-AU</strain>
    </source>
</reference>
<dbReference type="EMBL" id="MF768985">
    <property type="protein sequence ID" value="ATU84103.1"/>
    <property type="molecule type" value="Genomic_DNA"/>
</dbReference>
<name>A0A2D3I6U0_9VIRU</name>
<evidence type="ECO:0000313" key="1">
    <source>
        <dbReference type="EMBL" id="ATU84103.1"/>
    </source>
</evidence>
<sequence>MGPLSHYSQFADTTTTARRLLLLLLLWIKGLLRATKGTIICTIQEHATLVVVISSSSLYNSSKI</sequence>
<proteinExistence type="predicted"/>
<dbReference type="Proteomes" id="UP000267516">
    <property type="component" value="Segment"/>
</dbReference>